<evidence type="ECO:0000313" key="6">
    <source>
        <dbReference type="Proteomes" id="UP000277236"/>
    </source>
</evidence>
<dbReference type="Gene3D" id="2.60.120.10">
    <property type="entry name" value="Jelly Rolls"/>
    <property type="match status" value="1"/>
</dbReference>
<evidence type="ECO:0000256" key="1">
    <source>
        <dbReference type="ARBA" id="ARBA00023015"/>
    </source>
</evidence>
<dbReference type="GO" id="GO:0003700">
    <property type="term" value="F:DNA-binding transcription factor activity"/>
    <property type="evidence" value="ECO:0007669"/>
    <property type="project" value="InterPro"/>
</dbReference>
<dbReference type="Gene3D" id="1.10.10.60">
    <property type="entry name" value="Homeodomain-like"/>
    <property type="match status" value="1"/>
</dbReference>
<dbReference type="InterPro" id="IPR018062">
    <property type="entry name" value="HTH_AraC-typ_CS"/>
</dbReference>
<evidence type="ECO:0000256" key="2">
    <source>
        <dbReference type="ARBA" id="ARBA00023125"/>
    </source>
</evidence>
<accession>A0A3M4MBA9</accession>
<reference evidence="5 6" key="1">
    <citation type="submission" date="2018-08" db="EMBL/GenBank/DDBJ databases">
        <title>Recombination of ecologically and evolutionarily significant loci maintains genetic cohesion in the Pseudomonas syringae species complex.</title>
        <authorList>
            <person name="Dillon M."/>
            <person name="Thakur S."/>
            <person name="Almeida R.N.D."/>
            <person name="Weir B.S."/>
            <person name="Guttman D.S."/>
        </authorList>
    </citation>
    <scope>NUCLEOTIDE SEQUENCE [LARGE SCALE GENOMIC DNA]</scope>
    <source>
        <strain evidence="5 6">ICMP 3353</strain>
    </source>
</reference>
<organism evidence="5 6">
    <name type="scientific">Pseudomonas cichorii</name>
    <dbReference type="NCBI Taxonomy" id="36746"/>
    <lineage>
        <taxon>Bacteria</taxon>
        <taxon>Pseudomonadati</taxon>
        <taxon>Pseudomonadota</taxon>
        <taxon>Gammaproteobacteria</taxon>
        <taxon>Pseudomonadales</taxon>
        <taxon>Pseudomonadaceae</taxon>
        <taxon>Pseudomonas</taxon>
    </lineage>
</organism>
<evidence type="ECO:0000259" key="4">
    <source>
        <dbReference type="PROSITE" id="PS01124"/>
    </source>
</evidence>
<dbReference type="GO" id="GO:0043565">
    <property type="term" value="F:sequence-specific DNA binding"/>
    <property type="evidence" value="ECO:0007669"/>
    <property type="project" value="InterPro"/>
</dbReference>
<dbReference type="SMART" id="SM00342">
    <property type="entry name" value="HTH_ARAC"/>
    <property type="match status" value="1"/>
</dbReference>
<dbReference type="InterPro" id="IPR009057">
    <property type="entry name" value="Homeodomain-like_sf"/>
</dbReference>
<dbReference type="EMBL" id="RBRE01000002">
    <property type="protein sequence ID" value="RMQ51188.1"/>
    <property type="molecule type" value="Genomic_DNA"/>
</dbReference>
<dbReference type="InterPro" id="IPR014710">
    <property type="entry name" value="RmlC-like_jellyroll"/>
</dbReference>
<feature type="domain" description="HTH araC/xylS-type" evidence="4">
    <location>
        <begin position="167"/>
        <end position="266"/>
    </location>
</feature>
<dbReference type="CDD" id="cd06124">
    <property type="entry name" value="cupin_NimR-like_N"/>
    <property type="match status" value="1"/>
</dbReference>
<dbReference type="Proteomes" id="UP000277236">
    <property type="component" value="Unassembled WGS sequence"/>
</dbReference>
<dbReference type="PANTHER" id="PTHR11019:SF159">
    <property type="entry name" value="TRANSCRIPTIONAL REGULATOR-RELATED"/>
    <property type="match status" value="1"/>
</dbReference>
<keyword evidence="1" id="KW-0805">Transcription regulation</keyword>
<keyword evidence="2" id="KW-0238">DNA-binding</keyword>
<dbReference type="SUPFAM" id="SSF46689">
    <property type="entry name" value="Homeodomain-like"/>
    <property type="match status" value="2"/>
</dbReference>
<evidence type="ECO:0000256" key="3">
    <source>
        <dbReference type="ARBA" id="ARBA00023163"/>
    </source>
</evidence>
<protein>
    <submittedName>
        <fullName evidence="5">AraC family transcriptional regulator</fullName>
    </submittedName>
</protein>
<dbReference type="PROSITE" id="PS00041">
    <property type="entry name" value="HTH_ARAC_FAMILY_1"/>
    <property type="match status" value="1"/>
</dbReference>
<dbReference type="InterPro" id="IPR018060">
    <property type="entry name" value="HTH_AraC"/>
</dbReference>
<dbReference type="PROSITE" id="PS01124">
    <property type="entry name" value="HTH_ARAC_FAMILY_2"/>
    <property type="match status" value="1"/>
</dbReference>
<dbReference type="PANTHER" id="PTHR11019">
    <property type="entry name" value="HTH-TYPE TRANSCRIPTIONAL REGULATOR NIMR"/>
    <property type="match status" value="1"/>
</dbReference>
<evidence type="ECO:0000313" key="5">
    <source>
        <dbReference type="EMBL" id="RMQ51188.1"/>
    </source>
</evidence>
<dbReference type="InterPro" id="IPR011051">
    <property type="entry name" value="RmlC_Cupin_sf"/>
</dbReference>
<dbReference type="AlphaFoldDB" id="A0A3M4MBA9"/>
<dbReference type="Pfam" id="PF02311">
    <property type="entry name" value="AraC_binding"/>
    <property type="match status" value="1"/>
</dbReference>
<gene>
    <name evidence="5" type="ORF">ALQ04_01347</name>
</gene>
<proteinExistence type="predicted"/>
<keyword evidence="3" id="KW-0804">Transcription</keyword>
<dbReference type="GO" id="GO:0009893">
    <property type="term" value="P:positive regulation of metabolic process"/>
    <property type="evidence" value="ECO:0007669"/>
    <property type="project" value="UniProtKB-ARBA"/>
</dbReference>
<comment type="caution">
    <text evidence="5">The sequence shown here is derived from an EMBL/GenBank/DDBJ whole genome shotgun (WGS) entry which is preliminary data.</text>
</comment>
<name>A0A3M4MBA9_PSECI</name>
<dbReference type="Pfam" id="PF12833">
    <property type="entry name" value="HTH_18"/>
    <property type="match status" value="1"/>
</dbReference>
<dbReference type="InterPro" id="IPR003313">
    <property type="entry name" value="AraC-bd"/>
</dbReference>
<dbReference type="SUPFAM" id="SSF51182">
    <property type="entry name" value="RmlC-like cupins"/>
    <property type="match status" value="1"/>
</dbReference>
<sequence>MHEPSHKPITPMALAAPPDLTDIAIPVQPLARTYPRGHYIEPHDHVWGQVLYAMSGVMWVETPREALVVPPQRAVWLPPGVEHGIRVVSELEMRNIYLRPAIARTLEDSVQVFEVAGLLRELILNLVALDRDLEPQYYDALVTLALLELKRARRSLIKVPMPDGSDRRLMNLCQAVMGEPSLDIPFEQHAENAGASVRTLARLFQGVLGMGFAEWRRQVQLATAVAEIIQGVPVSRIARSLGYTPSSFSDMFRRELGVAPSQYTPPATRQGGSA</sequence>